<dbReference type="AlphaFoldDB" id="E4TC86"/>
<reference evidence="1 2" key="1">
    <citation type="journal article" date="2012" name="J. Bacteriol.">
        <title>Complete genome sequence of Riemerella anatipestifer reference strain.</title>
        <authorList>
            <person name="Wang X."/>
            <person name="Zhu D."/>
            <person name="Wang M."/>
            <person name="Cheng A."/>
            <person name="Jia R."/>
            <person name="Zhou Y."/>
            <person name="Chen Z."/>
            <person name="Luo Q."/>
            <person name="Liu F."/>
            <person name="Wang Y."/>
            <person name="Chen X.Y."/>
        </authorList>
    </citation>
    <scope>NUCLEOTIDE SEQUENCE [LARGE SCALE GENOMIC DNA]</scope>
    <source>
        <strain evidence="2">DSM 15868</strain>
    </source>
</reference>
<organism evidence="1 2">
    <name type="scientific">Riemerella anatipestifer (strain ATCC 11845 / DSM 15868 / JCM 9532 / NCTC 11014)</name>
    <dbReference type="NCBI Taxonomy" id="693978"/>
    <lineage>
        <taxon>Bacteria</taxon>
        <taxon>Pseudomonadati</taxon>
        <taxon>Bacteroidota</taxon>
        <taxon>Flavobacteriia</taxon>
        <taxon>Flavobacteriales</taxon>
        <taxon>Weeksellaceae</taxon>
        <taxon>Riemerella</taxon>
    </lineage>
</organism>
<dbReference type="PROSITE" id="PS51257">
    <property type="entry name" value="PROKAR_LIPOPROTEIN"/>
    <property type="match status" value="1"/>
</dbReference>
<proteinExistence type="predicted"/>
<dbReference type="HOGENOM" id="CLU_2059639_0_0_10"/>
<evidence type="ECO:0000313" key="2">
    <source>
        <dbReference type="Proteomes" id="UP000010093"/>
    </source>
</evidence>
<evidence type="ECO:0008006" key="3">
    <source>
        <dbReference type="Google" id="ProtNLM"/>
    </source>
</evidence>
<gene>
    <name evidence="1" type="ORF">RA0C_1234</name>
</gene>
<dbReference type="KEGG" id="rai:RA0C_1234"/>
<name>E4TC86_RIEAD</name>
<dbReference type="KEGG" id="ran:Riean_0972"/>
<dbReference type="Proteomes" id="UP000010093">
    <property type="component" value="Chromosome"/>
</dbReference>
<dbReference type="PATRIC" id="fig|693978.17.peg.1220"/>
<accession>E4TC86</accession>
<sequence length="119" mass="14055">MRINFILFVFLFFTSCSDKINQKEEDISRYDYLKPFMLNNAEFLYGQMDIDNNTLQYSYKVTDTKEALKKIEKAAILNKWLYKNGTFSKNVNIYENGGENMTVKITESNNKIIFEVKSE</sequence>
<dbReference type="EMBL" id="CP003388">
    <property type="protein sequence ID" value="AFD56135.1"/>
    <property type="molecule type" value="Genomic_DNA"/>
</dbReference>
<dbReference type="RefSeq" id="WP_004917191.1">
    <property type="nucleotide sequence ID" value="NC_014738.1"/>
</dbReference>
<protein>
    <recommendedName>
        <fullName evidence="3">Lipoprotein</fullName>
    </recommendedName>
</protein>
<evidence type="ECO:0000313" key="1">
    <source>
        <dbReference type="EMBL" id="AFD56135.1"/>
    </source>
</evidence>
<dbReference type="GeneID" id="93718074"/>